<proteinExistence type="inferred from homology"/>
<evidence type="ECO:0000313" key="3">
    <source>
        <dbReference type="EMBL" id="KAK4395038.1"/>
    </source>
</evidence>
<evidence type="ECO:0000313" key="4">
    <source>
        <dbReference type="Proteomes" id="UP001289374"/>
    </source>
</evidence>
<accession>A0AAE1WL00</accession>
<name>A0AAE1WL00_9LAMI</name>
<comment type="similarity">
    <text evidence="1">Belongs to the DRM1/ARP family.</text>
</comment>
<dbReference type="PANTHER" id="PTHR33565">
    <property type="entry name" value="DORMANCY-ASSOCIATED PROTEIN 1"/>
    <property type="match status" value="1"/>
</dbReference>
<dbReference type="EMBL" id="JACGWL010000009">
    <property type="protein sequence ID" value="KAK4395038.1"/>
    <property type="molecule type" value="Genomic_DNA"/>
</dbReference>
<reference evidence="3" key="2">
    <citation type="journal article" date="2024" name="Plant">
        <title>Genomic evolution and insights into agronomic trait innovations of Sesamum species.</title>
        <authorList>
            <person name="Miao H."/>
            <person name="Wang L."/>
            <person name="Qu L."/>
            <person name="Liu H."/>
            <person name="Sun Y."/>
            <person name="Le M."/>
            <person name="Wang Q."/>
            <person name="Wei S."/>
            <person name="Zheng Y."/>
            <person name="Lin W."/>
            <person name="Duan Y."/>
            <person name="Cao H."/>
            <person name="Xiong S."/>
            <person name="Wang X."/>
            <person name="Wei L."/>
            <person name="Li C."/>
            <person name="Ma Q."/>
            <person name="Ju M."/>
            <person name="Zhao R."/>
            <person name="Li G."/>
            <person name="Mu C."/>
            <person name="Tian Q."/>
            <person name="Mei H."/>
            <person name="Zhang T."/>
            <person name="Gao T."/>
            <person name="Zhang H."/>
        </authorList>
    </citation>
    <scope>NUCLEOTIDE SEQUENCE</scope>
    <source>
        <strain evidence="3">K16</strain>
    </source>
</reference>
<dbReference type="PANTHER" id="PTHR33565:SF20">
    <property type="entry name" value="DORMANCY-ASSOCIATED PROTEIN HOMOLOG 4"/>
    <property type="match status" value="1"/>
</dbReference>
<keyword evidence="4" id="KW-1185">Reference proteome</keyword>
<dbReference type="Pfam" id="PF05564">
    <property type="entry name" value="Auxin_repressed"/>
    <property type="match status" value="1"/>
</dbReference>
<feature type="compositionally biased region" description="Low complexity" evidence="2">
    <location>
        <begin position="72"/>
        <end position="103"/>
    </location>
</feature>
<comment type="caution">
    <text evidence="3">The sequence shown here is derived from an EMBL/GenBank/DDBJ whole genome shotgun (WGS) entry which is preliminary data.</text>
</comment>
<evidence type="ECO:0000256" key="1">
    <source>
        <dbReference type="ARBA" id="ARBA00010502"/>
    </source>
</evidence>
<evidence type="ECO:0000256" key="2">
    <source>
        <dbReference type="SAM" id="MobiDB-lite"/>
    </source>
</evidence>
<feature type="region of interest" description="Disordered" evidence="2">
    <location>
        <begin position="72"/>
        <end position="131"/>
    </location>
</feature>
<dbReference type="AlphaFoldDB" id="A0AAE1WL00"/>
<protein>
    <submittedName>
        <fullName evidence="3">Dormancy-associated protein4</fullName>
    </submittedName>
</protein>
<dbReference type="InterPro" id="IPR008406">
    <property type="entry name" value="DRM/ARP"/>
</dbReference>
<organism evidence="3 4">
    <name type="scientific">Sesamum angolense</name>
    <dbReference type="NCBI Taxonomy" id="2727404"/>
    <lineage>
        <taxon>Eukaryota</taxon>
        <taxon>Viridiplantae</taxon>
        <taxon>Streptophyta</taxon>
        <taxon>Embryophyta</taxon>
        <taxon>Tracheophyta</taxon>
        <taxon>Spermatophyta</taxon>
        <taxon>Magnoliopsida</taxon>
        <taxon>eudicotyledons</taxon>
        <taxon>Gunneridae</taxon>
        <taxon>Pentapetalae</taxon>
        <taxon>asterids</taxon>
        <taxon>lamiids</taxon>
        <taxon>Lamiales</taxon>
        <taxon>Pedaliaceae</taxon>
        <taxon>Sesamum</taxon>
    </lineage>
</organism>
<gene>
    <name evidence="3" type="ORF">Sango_1658100</name>
</gene>
<sequence length="162" mass="17136">MGFLHKLWDETLAGPTPETGLGKLRKHNSFSSARSSTAASPLAVVVPPHDDNLIPISRSITVIRSDAHRNLSVSVDSPSLPSSPAGSTAPNSPFSPSSPGGNFKKLTRRKLATGALHNSESEYGSPKQMYSDPGSNYLGFDSLPLLLNVDNEKNDLGAVKKG</sequence>
<reference evidence="3" key="1">
    <citation type="submission" date="2020-06" db="EMBL/GenBank/DDBJ databases">
        <authorList>
            <person name="Li T."/>
            <person name="Hu X."/>
            <person name="Zhang T."/>
            <person name="Song X."/>
            <person name="Zhang H."/>
            <person name="Dai N."/>
            <person name="Sheng W."/>
            <person name="Hou X."/>
            <person name="Wei L."/>
        </authorList>
    </citation>
    <scope>NUCLEOTIDE SEQUENCE</scope>
    <source>
        <strain evidence="3">K16</strain>
        <tissue evidence="3">Leaf</tissue>
    </source>
</reference>
<dbReference type="Proteomes" id="UP001289374">
    <property type="component" value="Unassembled WGS sequence"/>
</dbReference>